<name>F4RXZ3_MELLP</name>
<gene>
    <name evidence="1" type="ORF">MELLADRAFT_57069</name>
</gene>
<protein>
    <submittedName>
        <fullName evidence="1">Uncharacterized protein</fullName>
    </submittedName>
</protein>
<reference evidence="2" key="1">
    <citation type="journal article" date="2011" name="Proc. Natl. Acad. Sci. U.S.A.">
        <title>Obligate biotrophy features unraveled by the genomic analysis of rust fungi.</title>
        <authorList>
            <person name="Duplessis S."/>
            <person name="Cuomo C.A."/>
            <person name="Lin Y.-C."/>
            <person name="Aerts A."/>
            <person name="Tisserant E."/>
            <person name="Veneault-Fourrey C."/>
            <person name="Joly D.L."/>
            <person name="Hacquard S."/>
            <person name="Amselem J."/>
            <person name="Cantarel B.L."/>
            <person name="Chiu R."/>
            <person name="Coutinho P.M."/>
            <person name="Feau N."/>
            <person name="Field M."/>
            <person name="Frey P."/>
            <person name="Gelhaye E."/>
            <person name="Goldberg J."/>
            <person name="Grabherr M.G."/>
            <person name="Kodira C.D."/>
            <person name="Kohler A."/>
            <person name="Kuees U."/>
            <person name="Lindquist E.A."/>
            <person name="Lucas S.M."/>
            <person name="Mago R."/>
            <person name="Mauceli E."/>
            <person name="Morin E."/>
            <person name="Murat C."/>
            <person name="Pangilinan J.L."/>
            <person name="Park R."/>
            <person name="Pearson M."/>
            <person name="Quesneville H."/>
            <person name="Rouhier N."/>
            <person name="Sakthikumar S."/>
            <person name="Salamov A.A."/>
            <person name="Schmutz J."/>
            <person name="Selles B."/>
            <person name="Shapiro H."/>
            <person name="Tanguay P."/>
            <person name="Tuskan G.A."/>
            <person name="Henrissat B."/>
            <person name="Van de Peer Y."/>
            <person name="Rouze P."/>
            <person name="Ellis J.G."/>
            <person name="Dodds P.N."/>
            <person name="Schein J.E."/>
            <person name="Zhong S."/>
            <person name="Hamelin R.C."/>
            <person name="Grigoriev I.V."/>
            <person name="Szabo L.J."/>
            <person name="Martin F."/>
        </authorList>
    </citation>
    <scope>NUCLEOTIDE SEQUENCE [LARGE SCALE GENOMIC DNA]</scope>
    <source>
        <strain evidence="2">98AG31 / pathotype 3-4-7</strain>
    </source>
</reference>
<dbReference type="AlphaFoldDB" id="F4RXZ3"/>
<organism evidence="2">
    <name type="scientific">Melampsora larici-populina (strain 98AG31 / pathotype 3-4-7)</name>
    <name type="common">Poplar leaf rust fungus</name>
    <dbReference type="NCBI Taxonomy" id="747676"/>
    <lineage>
        <taxon>Eukaryota</taxon>
        <taxon>Fungi</taxon>
        <taxon>Dikarya</taxon>
        <taxon>Basidiomycota</taxon>
        <taxon>Pucciniomycotina</taxon>
        <taxon>Pucciniomycetes</taxon>
        <taxon>Pucciniales</taxon>
        <taxon>Melampsoraceae</taxon>
        <taxon>Melampsora</taxon>
    </lineage>
</organism>
<proteinExistence type="predicted"/>
<dbReference type="KEGG" id="mlr:MELLADRAFT_57069"/>
<accession>F4RXZ3</accession>
<sequence length="66" mass="7044">MTVNLLSLSQLCMNGAAFSGSAESITVLGMNGGSYFVCVKTLDGSLWETKVTSTIMQSTNSGKRRY</sequence>
<dbReference type="EMBL" id="GL883129">
    <property type="protein sequence ID" value="EGG02595.1"/>
    <property type="molecule type" value="Genomic_DNA"/>
</dbReference>
<dbReference type="VEuPathDB" id="FungiDB:MELLADRAFT_57069"/>
<keyword evidence="2" id="KW-1185">Reference proteome</keyword>
<evidence type="ECO:0000313" key="2">
    <source>
        <dbReference type="Proteomes" id="UP000001072"/>
    </source>
</evidence>
<dbReference type="HOGENOM" id="CLU_2831694_0_0_1"/>
<dbReference type="RefSeq" id="XP_007413997.1">
    <property type="nucleotide sequence ID" value="XM_007413935.1"/>
</dbReference>
<dbReference type="GeneID" id="18929084"/>
<dbReference type="InParanoid" id="F4RXZ3"/>
<dbReference type="Proteomes" id="UP000001072">
    <property type="component" value="Unassembled WGS sequence"/>
</dbReference>
<evidence type="ECO:0000313" key="1">
    <source>
        <dbReference type="EMBL" id="EGG02595.1"/>
    </source>
</evidence>